<evidence type="ECO:0000313" key="3">
    <source>
        <dbReference type="EMBL" id="TCZ55566.1"/>
    </source>
</evidence>
<organism evidence="3 4">
    <name type="scientific">Roseicella aquatilis</name>
    <dbReference type="NCBI Taxonomy" id="2527868"/>
    <lineage>
        <taxon>Bacteria</taxon>
        <taxon>Pseudomonadati</taxon>
        <taxon>Pseudomonadota</taxon>
        <taxon>Alphaproteobacteria</taxon>
        <taxon>Acetobacterales</taxon>
        <taxon>Roseomonadaceae</taxon>
        <taxon>Roseicella</taxon>
    </lineage>
</organism>
<name>A0A4V2WJR6_9PROT</name>
<dbReference type="EMBL" id="SKBM01000026">
    <property type="protein sequence ID" value="TCZ55566.1"/>
    <property type="molecule type" value="Genomic_DNA"/>
</dbReference>
<feature type="compositionally biased region" description="Gly residues" evidence="1">
    <location>
        <begin position="67"/>
        <end position="76"/>
    </location>
</feature>
<feature type="region of interest" description="Disordered" evidence="1">
    <location>
        <begin position="21"/>
        <end position="112"/>
    </location>
</feature>
<evidence type="ECO:0000313" key="4">
    <source>
        <dbReference type="Proteomes" id="UP000295023"/>
    </source>
</evidence>
<protein>
    <submittedName>
        <fullName evidence="3">Uncharacterized protein</fullName>
    </submittedName>
</protein>
<comment type="caution">
    <text evidence="3">The sequence shown here is derived from an EMBL/GenBank/DDBJ whole genome shotgun (WGS) entry which is preliminary data.</text>
</comment>
<feature type="signal peptide" evidence="2">
    <location>
        <begin position="1"/>
        <end position="22"/>
    </location>
</feature>
<dbReference type="OrthoDB" id="7284384at2"/>
<keyword evidence="4" id="KW-1185">Reference proteome</keyword>
<dbReference type="AlphaFoldDB" id="A0A4V2WJR6"/>
<feature type="compositionally biased region" description="Polar residues" evidence="1">
    <location>
        <begin position="26"/>
        <end position="42"/>
    </location>
</feature>
<gene>
    <name evidence="3" type="ORF">EXY23_21170</name>
</gene>
<keyword evidence="2" id="KW-0732">Signal</keyword>
<reference evidence="3 4" key="1">
    <citation type="submission" date="2019-03" db="EMBL/GenBank/DDBJ databases">
        <title>Paracraurococcus aquatilis NE82 genome sequence.</title>
        <authorList>
            <person name="Zhao Y."/>
            <person name="Du Z."/>
        </authorList>
    </citation>
    <scope>NUCLEOTIDE SEQUENCE [LARGE SCALE GENOMIC DNA]</scope>
    <source>
        <strain evidence="3 4">NE82</strain>
    </source>
</reference>
<evidence type="ECO:0000256" key="2">
    <source>
        <dbReference type="SAM" id="SignalP"/>
    </source>
</evidence>
<feature type="chain" id="PRO_5020897367" evidence="2">
    <location>
        <begin position="23"/>
        <end position="112"/>
    </location>
</feature>
<dbReference type="RefSeq" id="WP_132294336.1">
    <property type="nucleotide sequence ID" value="NZ_SKBM01000026.1"/>
</dbReference>
<sequence>MRHRPKLIAMLAALALSAPSFAQDRPPSQQSLRNDPACNQATKAEAATPPARNSGDGTAPGNAGSTGWSGGTGGSFIGTNTSGATRNSPTWQPPTARGLDPIAAPARPASAC</sequence>
<evidence type="ECO:0000256" key="1">
    <source>
        <dbReference type="SAM" id="MobiDB-lite"/>
    </source>
</evidence>
<dbReference type="Proteomes" id="UP000295023">
    <property type="component" value="Unassembled WGS sequence"/>
</dbReference>
<proteinExistence type="predicted"/>
<accession>A0A4V2WJR6</accession>